<evidence type="ECO:0000313" key="2">
    <source>
        <dbReference type="EMBL" id="RII41434.1"/>
    </source>
</evidence>
<comment type="caution">
    <text evidence="2">The sequence shown here is derived from an EMBL/GenBank/DDBJ whole genome shotgun (WGS) entry which is preliminary data.</text>
</comment>
<dbReference type="Proteomes" id="UP000265419">
    <property type="component" value="Unassembled WGS sequence"/>
</dbReference>
<organism evidence="2 3">
    <name type="scientific">Galactobacter valiniphilus</name>
    <dbReference type="NCBI Taxonomy" id="2676122"/>
    <lineage>
        <taxon>Bacteria</taxon>
        <taxon>Bacillati</taxon>
        <taxon>Actinomycetota</taxon>
        <taxon>Actinomycetes</taxon>
        <taxon>Micrococcales</taxon>
        <taxon>Micrococcaceae</taxon>
        <taxon>Galactobacter</taxon>
    </lineage>
</organism>
<dbReference type="InterPro" id="IPR018713">
    <property type="entry name" value="MPAB/Lcp_cat_dom"/>
</dbReference>
<sequence length="278" mass="29734">MSRQPFGSPGPRDPREARGFRDVAPEAVLLGGAGAAILLQLADPRVGRGVAEHSDFARQPLKRLWATLDYVYAVALGGPQLRGAQVAHVSAAHDPVHGKAVGGRPAYDAHDDDDARLWVAMTLAWAGTRTWEAVLGPLPREAQDRVVVGYGALASSLGVPAERWFGDRAAFDAEFERRVAGLRVGDDALAVSRELLAAKAAPLWLRALMPAARLATAALLPAPVRAQFGLAYGPGRDRLFRAIVGGLGAVYPRLPAGLRQAPAWWRLEMQARSLGLTR</sequence>
<evidence type="ECO:0000259" key="1">
    <source>
        <dbReference type="Pfam" id="PF09995"/>
    </source>
</evidence>
<keyword evidence="3" id="KW-1185">Reference proteome</keyword>
<dbReference type="EMBL" id="QQXK01000027">
    <property type="protein sequence ID" value="RII41434.1"/>
    <property type="molecule type" value="Genomic_DNA"/>
</dbReference>
<name>A0A399J7Z5_9MICC</name>
<evidence type="ECO:0000313" key="3">
    <source>
        <dbReference type="Proteomes" id="UP000265419"/>
    </source>
</evidence>
<protein>
    <submittedName>
        <fullName evidence="2">DUF2236 domain-containing protein</fullName>
    </submittedName>
</protein>
<dbReference type="AlphaFoldDB" id="A0A399J7Z5"/>
<dbReference type="PANTHER" id="PTHR36151">
    <property type="entry name" value="BLR2777 PROTEIN"/>
    <property type="match status" value="1"/>
</dbReference>
<dbReference type="Pfam" id="PF09995">
    <property type="entry name" value="MPAB_Lcp_cat"/>
    <property type="match status" value="1"/>
</dbReference>
<dbReference type="RefSeq" id="WP_119425457.1">
    <property type="nucleotide sequence ID" value="NZ_QQXK01000027.1"/>
</dbReference>
<accession>A0A399J7Z5</accession>
<dbReference type="PANTHER" id="PTHR36151:SF3">
    <property type="entry name" value="ER-BOUND OXYGENASE MPAB_MPAB'_RUBBER OXYGENASE CATALYTIC DOMAIN-CONTAINING PROTEIN"/>
    <property type="match status" value="1"/>
</dbReference>
<reference evidence="2 3" key="1">
    <citation type="submission" date="2018-07" db="EMBL/GenBank/DDBJ databases">
        <title>Arthrobacter sp. nov., isolated from raw cow's milk with high bacterial count.</title>
        <authorList>
            <person name="Hahne J."/>
            <person name="Isele D."/>
            <person name="Lipski A."/>
        </authorList>
    </citation>
    <scope>NUCLEOTIDE SEQUENCE [LARGE SCALE GENOMIC DNA]</scope>
    <source>
        <strain evidence="2 3">JZ R-35</strain>
    </source>
</reference>
<proteinExistence type="predicted"/>
<gene>
    <name evidence="2" type="ORF">DWB68_12485</name>
</gene>
<dbReference type="GO" id="GO:0016491">
    <property type="term" value="F:oxidoreductase activity"/>
    <property type="evidence" value="ECO:0007669"/>
    <property type="project" value="InterPro"/>
</dbReference>
<feature type="domain" description="ER-bound oxygenase mpaB/mpaB'/Rubber oxygenase catalytic" evidence="1">
    <location>
        <begin position="24"/>
        <end position="246"/>
    </location>
</feature>